<gene>
    <name evidence="2" type="ORF">PEDI_33680</name>
</gene>
<dbReference type="Gene3D" id="3.40.30.10">
    <property type="entry name" value="Glutaredoxin"/>
    <property type="match status" value="1"/>
</dbReference>
<protein>
    <submittedName>
        <fullName evidence="2">Uncharacterized protein</fullName>
    </submittedName>
</protein>
<dbReference type="RefSeq" id="WP_338238050.1">
    <property type="nucleotide sequence ID" value="NZ_BQKE01000002.1"/>
</dbReference>
<dbReference type="EMBL" id="BQKE01000002">
    <property type="protein sequence ID" value="GJM62816.1"/>
    <property type="molecule type" value="Genomic_DNA"/>
</dbReference>
<feature type="signal peptide" evidence="1">
    <location>
        <begin position="1"/>
        <end position="18"/>
    </location>
</feature>
<evidence type="ECO:0000256" key="1">
    <source>
        <dbReference type="SAM" id="SignalP"/>
    </source>
</evidence>
<evidence type="ECO:0000313" key="3">
    <source>
        <dbReference type="Proteomes" id="UP001310022"/>
    </source>
</evidence>
<keyword evidence="1" id="KW-0732">Signal</keyword>
<accession>A0AAN5AMX5</accession>
<proteinExistence type="predicted"/>
<dbReference type="AlphaFoldDB" id="A0AAN5AMX5"/>
<keyword evidence="3" id="KW-1185">Reference proteome</keyword>
<sequence>MKYLFSIFMSMLMVSAWAIPENNEEASELSAGDYVQPLVIRDSNDNPVELPAFGEKIILIFYSDPEVPKRNAYFVELMKEARFNDEDNFFSYGVVNMKDAPFYPNSLIRMGIRREERKNADQHVKIYTDPKHIIKNNWNLGDVNNEFALVLVDKDGKVLFKQNKELSKEEAQNLIRLIRKTIDEDRLEASNL</sequence>
<dbReference type="Pfam" id="PF09695">
    <property type="entry name" value="YtfJ_HI0045"/>
    <property type="match status" value="1"/>
</dbReference>
<evidence type="ECO:0000313" key="2">
    <source>
        <dbReference type="EMBL" id="GJM62816.1"/>
    </source>
</evidence>
<organism evidence="2 3">
    <name type="scientific">Persicobacter diffluens</name>
    <dbReference type="NCBI Taxonomy" id="981"/>
    <lineage>
        <taxon>Bacteria</taxon>
        <taxon>Pseudomonadati</taxon>
        <taxon>Bacteroidota</taxon>
        <taxon>Cytophagia</taxon>
        <taxon>Cytophagales</taxon>
        <taxon>Persicobacteraceae</taxon>
        <taxon>Persicobacter</taxon>
    </lineage>
</organism>
<reference evidence="2 3" key="1">
    <citation type="submission" date="2021-12" db="EMBL/GenBank/DDBJ databases">
        <title>Genome sequencing of bacteria with rrn-lacking chromosome and rrn-plasmid.</title>
        <authorList>
            <person name="Anda M."/>
            <person name="Iwasaki W."/>
        </authorList>
    </citation>
    <scope>NUCLEOTIDE SEQUENCE [LARGE SCALE GENOMIC DNA]</scope>
    <source>
        <strain evidence="2 3">NBRC 15940</strain>
    </source>
</reference>
<comment type="caution">
    <text evidence="2">The sequence shown here is derived from an EMBL/GenBank/DDBJ whole genome shotgun (WGS) entry which is preliminary data.</text>
</comment>
<dbReference type="InterPro" id="IPR006513">
    <property type="entry name" value="YtfJ_HI0045"/>
</dbReference>
<name>A0AAN5AMX5_9BACT</name>
<dbReference type="Proteomes" id="UP001310022">
    <property type="component" value="Unassembled WGS sequence"/>
</dbReference>
<feature type="chain" id="PRO_5042834595" evidence="1">
    <location>
        <begin position="19"/>
        <end position="192"/>
    </location>
</feature>